<name>J0X058_9BIFI</name>
<dbReference type="PROSITE" id="PS51257">
    <property type="entry name" value="PROKAR_LIPOPROTEIN"/>
    <property type="match status" value="1"/>
</dbReference>
<evidence type="ECO:0000256" key="1">
    <source>
        <dbReference type="SAM" id="SignalP"/>
    </source>
</evidence>
<accession>J0X058</accession>
<dbReference type="OrthoDB" id="2309959at2"/>
<dbReference type="HOGENOM" id="CLU_103716_0_0_11"/>
<dbReference type="Proteomes" id="UP000006415">
    <property type="component" value="Unassembled WGS sequence"/>
</dbReference>
<dbReference type="RefSeq" id="WP_007147996.1">
    <property type="nucleotide sequence ID" value="NZ_AKCI01000001.1"/>
</dbReference>
<dbReference type="AlphaFoldDB" id="J0X058"/>
<reference evidence="2 3" key="1">
    <citation type="submission" date="2012-01" db="EMBL/GenBank/DDBJ databases">
        <title>The Genome Sequence of Scardovia wiggsiae F0424.</title>
        <authorList>
            <consortium name="The Broad Institute Genome Sequencing Platform"/>
            <person name="Earl A."/>
            <person name="Ward D."/>
            <person name="Feldgarden M."/>
            <person name="Gevers D."/>
            <person name="Izard J."/>
            <person name="Ganesan A."/>
            <person name="Baranova O.V."/>
            <person name="Blanton J.M."/>
            <person name="Tanner A.C."/>
            <person name="Mathney J."/>
            <person name="Dewhirst F.E."/>
            <person name="Young S.K."/>
            <person name="Zeng Q."/>
            <person name="Gargeya S."/>
            <person name="Fitzgerald M."/>
            <person name="Haas B."/>
            <person name="Abouelleil A."/>
            <person name="Alvarado L."/>
            <person name="Arachchi H.M."/>
            <person name="Berlin A."/>
            <person name="Chapman S.B."/>
            <person name="Gearin G."/>
            <person name="Goldberg J."/>
            <person name="Griggs A."/>
            <person name="Gujja S."/>
            <person name="Hansen M."/>
            <person name="Heiman D."/>
            <person name="Howarth C."/>
            <person name="Larimer J."/>
            <person name="Lui A."/>
            <person name="MacDonald P.J.P."/>
            <person name="McCowen C."/>
            <person name="Montmayeur A."/>
            <person name="Murphy C."/>
            <person name="Neiman D."/>
            <person name="Pearson M."/>
            <person name="Priest M."/>
            <person name="Roberts A."/>
            <person name="Saif S."/>
            <person name="Shea T."/>
            <person name="Sisk P."/>
            <person name="Stolte C."/>
            <person name="Sykes S."/>
            <person name="Wortman J."/>
            <person name="Nusbaum C."/>
            <person name="Birren B."/>
        </authorList>
    </citation>
    <scope>NUCLEOTIDE SEQUENCE [LARGE SCALE GENOMIC DNA]</scope>
    <source>
        <strain evidence="2 3">F0424</strain>
    </source>
</reference>
<keyword evidence="3" id="KW-1185">Reference proteome</keyword>
<comment type="caution">
    <text evidence="2">The sequence shown here is derived from an EMBL/GenBank/DDBJ whole genome shotgun (WGS) entry which is preliminary data.</text>
</comment>
<dbReference type="eggNOG" id="ENOG50321DU">
    <property type="taxonomic scope" value="Bacteria"/>
</dbReference>
<organism evidence="2 3">
    <name type="scientific">Scardovia wiggsiae F0424</name>
    <dbReference type="NCBI Taxonomy" id="857290"/>
    <lineage>
        <taxon>Bacteria</taxon>
        <taxon>Bacillati</taxon>
        <taxon>Actinomycetota</taxon>
        <taxon>Actinomycetes</taxon>
        <taxon>Bifidobacteriales</taxon>
        <taxon>Bifidobacteriaceae</taxon>
        <taxon>Scardovia</taxon>
    </lineage>
</organism>
<gene>
    <name evidence="2" type="ORF">HMPREF9156_00932</name>
</gene>
<proteinExistence type="predicted"/>
<evidence type="ECO:0008006" key="4">
    <source>
        <dbReference type="Google" id="ProtNLM"/>
    </source>
</evidence>
<feature type="signal peptide" evidence="1">
    <location>
        <begin position="1"/>
        <end position="19"/>
    </location>
</feature>
<sequence length="189" mass="20526">MKKSLIKVYAAAASVALLAGLGACSITFTPNSPSSSSAVRAPKGWKKFTSTELGYSIYFPGTPERDTYKDNGGSYIRYSTLGDGEDINYSVSFTGFSSSQKADAEKFNEAQKKKVLTNFAKLIGLEESDITFTTVDGYLAFTYVSHATENSSLVLRRAVVFGTKGLYGLESFGVSETQANTFRDTFRIL</sequence>
<protein>
    <recommendedName>
        <fullName evidence="4">PsbP C-terminal domain-containing protein</fullName>
    </recommendedName>
</protein>
<evidence type="ECO:0000313" key="3">
    <source>
        <dbReference type="Proteomes" id="UP000006415"/>
    </source>
</evidence>
<feature type="chain" id="PRO_5039482493" description="PsbP C-terminal domain-containing protein" evidence="1">
    <location>
        <begin position="20"/>
        <end position="189"/>
    </location>
</feature>
<keyword evidence="1" id="KW-0732">Signal</keyword>
<evidence type="ECO:0000313" key="2">
    <source>
        <dbReference type="EMBL" id="EJD64756.1"/>
    </source>
</evidence>
<dbReference type="EMBL" id="AGZS01000005">
    <property type="protein sequence ID" value="EJD64756.1"/>
    <property type="molecule type" value="Genomic_DNA"/>
</dbReference>
<dbReference type="STRING" id="857290.HMPREF9156_00932"/>